<keyword evidence="7" id="KW-0479">Metal-binding</keyword>
<dbReference type="SUPFAM" id="SSF63748">
    <property type="entry name" value="Tudor/PWWP/MBT"/>
    <property type="match status" value="1"/>
</dbReference>
<feature type="domain" description="PHD-type" evidence="15">
    <location>
        <begin position="307"/>
        <end position="361"/>
    </location>
</feature>
<dbReference type="Gene3D" id="3.30.40.10">
    <property type="entry name" value="Zinc/RING finger domain, C3HC4 (zinc finger)"/>
    <property type="match status" value="2"/>
</dbReference>
<dbReference type="InterPro" id="IPR013083">
    <property type="entry name" value="Znf_RING/FYVE/PHD"/>
</dbReference>
<dbReference type="Pfam" id="PF23004">
    <property type="entry name" value="PHDvar_NSD"/>
    <property type="match status" value="1"/>
</dbReference>
<feature type="compositionally biased region" description="Basic and acidic residues" evidence="14">
    <location>
        <begin position="1"/>
        <end position="14"/>
    </location>
</feature>
<dbReference type="OrthoDB" id="422362at2759"/>
<dbReference type="SMART" id="SM00249">
    <property type="entry name" value="PHD"/>
    <property type="match status" value="3"/>
</dbReference>
<evidence type="ECO:0000313" key="20">
    <source>
        <dbReference type="Proteomes" id="UP000030762"/>
    </source>
</evidence>
<feature type="compositionally biased region" description="Acidic residues" evidence="14">
    <location>
        <begin position="241"/>
        <end position="251"/>
    </location>
</feature>
<evidence type="ECO:0000256" key="4">
    <source>
        <dbReference type="ARBA" id="ARBA00022603"/>
    </source>
</evidence>
<dbReference type="Proteomes" id="UP000030762">
    <property type="component" value="Unassembled WGS sequence"/>
</dbReference>
<dbReference type="PANTHER" id="PTHR22884">
    <property type="entry name" value="SET DOMAIN PROTEINS"/>
    <property type="match status" value="1"/>
</dbReference>
<comment type="subcellular location">
    <subcellularLocation>
        <location evidence="2">Chromosome</location>
    </subcellularLocation>
    <subcellularLocation>
        <location evidence="1">Nucleus</location>
    </subcellularLocation>
</comment>
<feature type="compositionally biased region" description="Basic and acidic residues" evidence="14">
    <location>
        <begin position="802"/>
        <end position="811"/>
    </location>
</feature>
<dbReference type="PROSITE" id="PS50280">
    <property type="entry name" value="SET"/>
    <property type="match status" value="1"/>
</dbReference>
<feature type="domain" description="AWS" evidence="18">
    <location>
        <begin position="543"/>
        <end position="596"/>
    </location>
</feature>
<dbReference type="VEuPathDB" id="FungiDB:SDRG_06183"/>
<dbReference type="InterPro" id="IPR001214">
    <property type="entry name" value="SET_dom"/>
</dbReference>
<dbReference type="Pfam" id="PF22908">
    <property type="entry name" value="PHD_NSD"/>
    <property type="match status" value="1"/>
</dbReference>
<evidence type="ECO:0000256" key="6">
    <source>
        <dbReference type="ARBA" id="ARBA00022691"/>
    </source>
</evidence>
<dbReference type="EMBL" id="JH767147">
    <property type="protein sequence ID" value="EQC36747.1"/>
    <property type="molecule type" value="Genomic_DNA"/>
</dbReference>
<evidence type="ECO:0000256" key="3">
    <source>
        <dbReference type="ARBA" id="ARBA00022454"/>
    </source>
</evidence>
<accession>T0S1X9</accession>
<dbReference type="SUPFAM" id="SSF82199">
    <property type="entry name" value="SET domain"/>
    <property type="match status" value="1"/>
</dbReference>
<feature type="compositionally biased region" description="Basic residues" evidence="14">
    <location>
        <begin position="750"/>
        <end position="766"/>
    </location>
</feature>
<sequence length="821" mass="91310">MIEHEAEHVDHGSRSVDQPRPAMKQTGMAGFLVKTAEGNDASTPVAPASPVATHRSNSLSSILNDDDDEPPKVDVSDPKFTPHVTDLAFIAQLKVGSKLDAKCQKDFHWYAADVVAKKPDYIKVHFYGYGHKCDRIYYDDSYDCLAPADMYTRDAKPAANKSRVAPSAEFLLFEATGKPLPKPKPAITRPRTASKPKNPQPRKKSVLSIADLERIADMRPRMKRAAKGDEVEPPPPRDVLSDQEDEDEDDEPAPKKTKVASKKPVVPAWLTTGRSEEELRDAVFSAATRRAADELAHPQPMTHMMDKEICASCVQVDDEQLSDLVYCDGPCCRVFHQCCLGLDDTDVQSTEPFFCDDCKSGQHDCFLCGEPGTYKQTLLRCDLRGCGRFYHFECIAKDHRFDVDERSFHIKCPAHRCWTCDARRTKDADLMQCLKCPTSYHPGCIPPSARYNNVATICGKHEAPLPDVPPHYMGGDIVHRDGKVRFPDLYLPKDNPLFDDASALLHFRLSRVILEEHNSQPPRYQKLKRNRYLFKPGKNPDLNDLPRCICTEACGDDCINRAIFVECVGGGRDGNAKMFNCNLGPGCGNRALQECKIPSTAVVPCGSKGFGLKTLVPIKGGDLVVEYVGEVINEEMKTKRLGELHDINWYIMALVPGRMYIDGRFKGSESRFINHSCDPNCHLLIWDVGEHKRIAITALRDIEPHEELSYDYQMETTAASAFTCYCGASTCRGTMAPDDLNNSKEDKAAKKAAKKPAKKTKKRRVAKAPEPTTSGEASDDTDEAAIKREDIVKAETVGEDDPMGRDVETATKLEAPMLDAI</sequence>
<dbReference type="OMA" id="NNVATIC"/>
<evidence type="ECO:0000259" key="15">
    <source>
        <dbReference type="PROSITE" id="PS50016"/>
    </source>
</evidence>
<feature type="region of interest" description="Disordered" evidence="14">
    <location>
        <begin position="223"/>
        <end position="263"/>
    </location>
</feature>
<name>T0S1X9_SAPDV</name>
<dbReference type="InterPro" id="IPR055198">
    <property type="entry name" value="NSD_PHD"/>
</dbReference>
<evidence type="ECO:0000256" key="10">
    <source>
        <dbReference type="ARBA" id="ARBA00022833"/>
    </source>
</evidence>
<evidence type="ECO:0000256" key="9">
    <source>
        <dbReference type="ARBA" id="ARBA00022771"/>
    </source>
</evidence>
<protein>
    <recommendedName>
        <fullName evidence="21">Histone-lysine N-methyltransferase</fullName>
    </recommendedName>
</protein>
<evidence type="ECO:0000256" key="8">
    <source>
        <dbReference type="ARBA" id="ARBA00022737"/>
    </source>
</evidence>
<dbReference type="STRING" id="1156394.T0S1X9"/>
<dbReference type="InterPro" id="IPR046341">
    <property type="entry name" value="SET_dom_sf"/>
</dbReference>
<keyword evidence="10" id="KW-0862">Zinc</keyword>
<keyword evidence="3" id="KW-0158">Chromosome</keyword>
<dbReference type="InterPro" id="IPR050777">
    <property type="entry name" value="SET2_Histone-Lys_MeTrsfase"/>
</dbReference>
<dbReference type="SUPFAM" id="SSF57903">
    <property type="entry name" value="FYVE/PHD zinc finger"/>
    <property type="match status" value="1"/>
</dbReference>
<evidence type="ECO:0000256" key="14">
    <source>
        <dbReference type="SAM" id="MobiDB-lite"/>
    </source>
</evidence>
<evidence type="ECO:0000259" key="16">
    <source>
        <dbReference type="PROSITE" id="PS50280"/>
    </source>
</evidence>
<organism evidence="19 20">
    <name type="scientific">Saprolegnia diclina (strain VS20)</name>
    <dbReference type="NCBI Taxonomy" id="1156394"/>
    <lineage>
        <taxon>Eukaryota</taxon>
        <taxon>Sar</taxon>
        <taxon>Stramenopiles</taxon>
        <taxon>Oomycota</taxon>
        <taxon>Saprolegniomycetes</taxon>
        <taxon>Saprolegniales</taxon>
        <taxon>Saprolegniaceae</taxon>
        <taxon>Saprolegnia</taxon>
    </lineage>
</organism>
<keyword evidence="6" id="KW-0949">S-adenosyl-L-methionine</keyword>
<feature type="region of interest" description="Disordered" evidence="14">
    <location>
        <begin position="736"/>
        <end position="821"/>
    </location>
</feature>
<keyword evidence="12" id="KW-0539">Nucleus</keyword>
<dbReference type="RefSeq" id="XP_008610168.1">
    <property type="nucleotide sequence ID" value="XM_008611946.1"/>
</dbReference>
<dbReference type="AlphaFoldDB" id="T0S1X9"/>
<evidence type="ECO:0000313" key="19">
    <source>
        <dbReference type="EMBL" id="EQC36747.1"/>
    </source>
</evidence>
<dbReference type="PROSITE" id="PS50868">
    <property type="entry name" value="POST_SET"/>
    <property type="match status" value="1"/>
</dbReference>
<feature type="region of interest" description="Disordered" evidence="14">
    <location>
        <begin position="177"/>
        <end position="211"/>
    </location>
</feature>
<evidence type="ECO:0000256" key="13">
    <source>
        <dbReference type="PROSITE-ProRule" id="PRU00146"/>
    </source>
</evidence>
<dbReference type="CDD" id="cd15566">
    <property type="entry name" value="PHD3_NSD"/>
    <property type="match status" value="1"/>
</dbReference>
<feature type="domain" description="Post-SET" evidence="17">
    <location>
        <begin position="720"/>
        <end position="736"/>
    </location>
</feature>
<evidence type="ECO:0000256" key="11">
    <source>
        <dbReference type="ARBA" id="ARBA00022853"/>
    </source>
</evidence>
<feature type="compositionally biased region" description="Basic and acidic residues" evidence="14">
    <location>
        <begin position="784"/>
        <end position="793"/>
    </location>
</feature>
<dbReference type="GO" id="GO:0008270">
    <property type="term" value="F:zinc ion binding"/>
    <property type="evidence" value="ECO:0007669"/>
    <property type="project" value="UniProtKB-KW"/>
</dbReference>
<keyword evidence="11" id="KW-0156">Chromatin regulator</keyword>
<gene>
    <name evidence="19" type="ORF">SDRG_06183</name>
</gene>
<feature type="domain" description="SET" evidence="16">
    <location>
        <begin position="598"/>
        <end position="713"/>
    </location>
</feature>
<dbReference type="InterPro" id="IPR019787">
    <property type="entry name" value="Znf_PHD-finger"/>
</dbReference>
<keyword evidence="4" id="KW-0489">Methyltransferase</keyword>
<evidence type="ECO:0000256" key="7">
    <source>
        <dbReference type="ARBA" id="ARBA00022723"/>
    </source>
</evidence>
<evidence type="ECO:0000256" key="1">
    <source>
        <dbReference type="ARBA" id="ARBA00004123"/>
    </source>
</evidence>
<evidence type="ECO:0008006" key="21">
    <source>
        <dbReference type="Google" id="ProtNLM"/>
    </source>
</evidence>
<dbReference type="SMART" id="SM00317">
    <property type="entry name" value="SET"/>
    <property type="match status" value="1"/>
</dbReference>
<dbReference type="GO" id="GO:0032259">
    <property type="term" value="P:methylation"/>
    <property type="evidence" value="ECO:0007669"/>
    <property type="project" value="UniProtKB-KW"/>
</dbReference>
<evidence type="ECO:0000259" key="17">
    <source>
        <dbReference type="PROSITE" id="PS50868"/>
    </source>
</evidence>
<dbReference type="Gene3D" id="2.170.270.10">
    <property type="entry name" value="SET domain"/>
    <property type="match status" value="1"/>
</dbReference>
<dbReference type="GO" id="GO:0005694">
    <property type="term" value="C:chromosome"/>
    <property type="evidence" value="ECO:0007669"/>
    <property type="project" value="UniProtKB-SubCell"/>
</dbReference>
<dbReference type="PROSITE" id="PS01359">
    <property type="entry name" value="ZF_PHD_1"/>
    <property type="match status" value="1"/>
</dbReference>
<dbReference type="InParanoid" id="T0S1X9"/>
<evidence type="ECO:0000256" key="5">
    <source>
        <dbReference type="ARBA" id="ARBA00022679"/>
    </source>
</evidence>
<dbReference type="Pfam" id="PF00856">
    <property type="entry name" value="SET"/>
    <property type="match status" value="1"/>
</dbReference>
<dbReference type="InterPro" id="IPR006560">
    <property type="entry name" value="AWS_dom"/>
</dbReference>
<dbReference type="InterPro" id="IPR011011">
    <property type="entry name" value="Znf_FYVE_PHD"/>
</dbReference>
<dbReference type="CDD" id="cd15565">
    <property type="entry name" value="PHD2_NSD"/>
    <property type="match status" value="1"/>
</dbReference>
<dbReference type="eggNOG" id="KOG4442">
    <property type="taxonomic scope" value="Eukaryota"/>
</dbReference>
<evidence type="ECO:0000259" key="18">
    <source>
        <dbReference type="PROSITE" id="PS51215"/>
    </source>
</evidence>
<dbReference type="GO" id="GO:0005634">
    <property type="term" value="C:nucleus"/>
    <property type="evidence" value="ECO:0007669"/>
    <property type="project" value="UniProtKB-SubCell"/>
</dbReference>
<keyword evidence="9 13" id="KW-0863">Zinc-finger</keyword>
<dbReference type="InterPro" id="IPR019786">
    <property type="entry name" value="Zinc_finger_PHD-type_CS"/>
</dbReference>
<dbReference type="GeneID" id="19946910"/>
<feature type="region of interest" description="Disordered" evidence="14">
    <location>
        <begin position="1"/>
        <end position="78"/>
    </location>
</feature>
<dbReference type="PROSITE" id="PS51215">
    <property type="entry name" value="AWS"/>
    <property type="match status" value="1"/>
</dbReference>
<dbReference type="InterPro" id="IPR003616">
    <property type="entry name" value="Post-SET_dom"/>
</dbReference>
<feature type="compositionally biased region" description="Low complexity" evidence="14">
    <location>
        <begin position="41"/>
        <end position="63"/>
    </location>
</feature>
<proteinExistence type="predicted"/>
<evidence type="ECO:0000256" key="2">
    <source>
        <dbReference type="ARBA" id="ARBA00004286"/>
    </source>
</evidence>
<keyword evidence="20" id="KW-1185">Reference proteome</keyword>
<keyword evidence="8" id="KW-0677">Repeat</keyword>
<keyword evidence="5" id="KW-0808">Transferase</keyword>
<dbReference type="PROSITE" id="PS50016">
    <property type="entry name" value="ZF_PHD_2"/>
    <property type="match status" value="1"/>
</dbReference>
<dbReference type="GO" id="GO:0042054">
    <property type="term" value="F:histone methyltransferase activity"/>
    <property type="evidence" value="ECO:0007669"/>
    <property type="project" value="InterPro"/>
</dbReference>
<dbReference type="InterPro" id="IPR055197">
    <property type="entry name" value="PHDvar_NSD"/>
</dbReference>
<dbReference type="eggNOG" id="KOG1081">
    <property type="taxonomic scope" value="Eukaryota"/>
</dbReference>
<reference evidence="19 20" key="1">
    <citation type="submission" date="2012-04" db="EMBL/GenBank/DDBJ databases">
        <title>The Genome Sequence of Saprolegnia declina VS20.</title>
        <authorList>
            <consortium name="The Broad Institute Genome Sequencing Platform"/>
            <person name="Russ C."/>
            <person name="Nusbaum C."/>
            <person name="Tyler B."/>
            <person name="van West P."/>
            <person name="Dieguez-Uribeondo J."/>
            <person name="de Bruijn I."/>
            <person name="Tripathy S."/>
            <person name="Jiang R."/>
            <person name="Young S.K."/>
            <person name="Zeng Q."/>
            <person name="Gargeya S."/>
            <person name="Fitzgerald M."/>
            <person name="Haas B."/>
            <person name="Abouelleil A."/>
            <person name="Alvarado L."/>
            <person name="Arachchi H.M."/>
            <person name="Berlin A."/>
            <person name="Chapman S.B."/>
            <person name="Goldberg J."/>
            <person name="Griggs A."/>
            <person name="Gujja S."/>
            <person name="Hansen M."/>
            <person name="Howarth C."/>
            <person name="Imamovic A."/>
            <person name="Larimer J."/>
            <person name="McCowen C."/>
            <person name="Montmayeur A."/>
            <person name="Murphy C."/>
            <person name="Neiman D."/>
            <person name="Pearson M."/>
            <person name="Priest M."/>
            <person name="Roberts A."/>
            <person name="Saif S."/>
            <person name="Shea T."/>
            <person name="Sisk P."/>
            <person name="Sykes S."/>
            <person name="Wortman J."/>
            <person name="Nusbaum C."/>
            <person name="Birren B."/>
        </authorList>
    </citation>
    <scope>NUCLEOTIDE SEQUENCE [LARGE SCALE GENOMIC DNA]</scope>
    <source>
        <strain evidence="19 20">VS20</strain>
    </source>
</reference>
<evidence type="ECO:0000256" key="12">
    <source>
        <dbReference type="ARBA" id="ARBA00023242"/>
    </source>
</evidence>
<dbReference type="InterPro" id="IPR001965">
    <property type="entry name" value="Znf_PHD"/>
</dbReference>